<proteinExistence type="predicted"/>
<dbReference type="InterPro" id="IPR024857">
    <property type="entry name" value="Cappuccino"/>
</dbReference>
<sequence length="404" mass="46263">MATWPGDSAQQTTQARTIETLDGYVSRGRDPPSSVPRDHAILQSFAAYLELRLKSQNLSILRRIFADFLNEQENTLVPMMQQGCTIVTIFPVLRTSAPRLRKAKYLLSKPKSPLDPRGCVFLYLQYRTVTRNMALLKHTFLEFLCHKEAALLEFVERGNQVISIIPFELPRVVPTTRKPAMTEAACRSQVELKLKMDAFEEQIPWEVVYGSLSPPFDKEKYPELARKFHLFWHRHSRAVWERDFWPPMSRKTNAFAFNKRNNRQIAAKNAFEAVIVAAYEQIGAAFFVKLDTQKPLHPGWWYRSPVVALFAFQETQGEDAVWDYVKSEALERFPNCDLLSPLSAGKSCHKGESDSMWMANHPLAPAILREIAALKAEQRASEARDEHGETHDPHVVDMMDALGF</sequence>
<dbReference type="OMA" id="LETRNCV"/>
<keyword evidence="2" id="KW-1185">Reference proteome</keyword>
<protein>
    <submittedName>
        <fullName evidence="1">Uncharacterized protein</fullName>
    </submittedName>
</protein>
<dbReference type="Proteomes" id="UP000002640">
    <property type="component" value="Unassembled WGS sequence"/>
</dbReference>
<gene>
    <name evidence="1" type="ORF">PHYSODRAFT_470374</name>
</gene>
<dbReference type="STRING" id="1094619.G4YNI9"/>
<dbReference type="GeneID" id="20653944"/>
<dbReference type="InParanoid" id="G4YNI9"/>
<organism evidence="1 2">
    <name type="scientific">Phytophthora sojae (strain P6497)</name>
    <name type="common">Soybean stem and root rot agent</name>
    <name type="synonym">Phytophthora megasperma f. sp. glycines</name>
    <dbReference type="NCBI Taxonomy" id="1094619"/>
    <lineage>
        <taxon>Eukaryota</taxon>
        <taxon>Sar</taxon>
        <taxon>Stramenopiles</taxon>
        <taxon>Oomycota</taxon>
        <taxon>Peronosporomycetes</taxon>
        <taxon>Peronosporales</taxon>
        <taxon>Peronosporaceae</taxon>
        <taxon>Phytophthora</taxon>
    </lineage>
</organism>
<reference evidence="1 2" key="1">
    <citation type="journal article" date="2006" name="Science">
        <title>Phytophthora genome sequences uncover evolutionary origins and mechanisms of pathogenesis.</title>
        <authorList>
            <person name="Tyler B.M."/>
            <person name="Tripathy S."/>
            <person name="Zhang X."/>
            <person name="Dehal P."/>
            <person name="Jiang R.H."/>
            <person name="Aerts A."/>
            <person name="Arredondo F.D."/>
            <person name="Baxter L."/>
            <person name="Bensasson D."/>
            <person name="Beynon J.L."/>
            <person name="Chapman J."/>
            <person name="Damasceno C.M."/>
            <person name="Dorrance A.E."/>
            <person name="Dou D."/>
            <person name="Dickerman A.W."/>
            <person name="Dubchak I.L."/>
            <person name="Garbelotto M."/>
            <person name="Gijzen M."/>
            <person name="Gordon S.G."/>
            <person name="Govers F."/>
            <person name="Grunwald N.J."/>
            <person name="Huang W."/>
            <person name="Ivors K.L."/>
            <person name="Jones R.W."/>
            <person name="Kamoun S."/>
            <person name="Krampis K."/>
            <person name="Lamour K.H."/>
            <person name="Lee M.K."/>
            <person name="McDonald W.H."/>
            <person name="Medina M."/>
            <person name="Meijer H.J."/>
            <person name="Nordberg E.K."/>
            <person name="Maclean D.J."/>
            <person name="Ospina-Giraldo M.D."/>
            <person name="Morris P.F."/>
            <person name="Phuntumart V."/>
            <person name="Putnam N.H."/>
            <person name="Rash S."/>
            <person name="Rose J.K."/>
            <person name="Sakihama Y."/>
            <person name="Salamov A.A."/>
            <person name="Savidor A."/>
            <person name="Scheuring C.F."/>
            <person name="Smith B.M."/>
            <person name="Sobral B.W."/>
            <person name="Terry A."/>
            <person name="Torto-Alalibo T.A."/>
            <person name="Win J."/>
            <person name="Xu Z."/>
            <person name="Zhang H."/>
            <person name="Grigoriev I.V."/>
            <person name="Rokhsar D.S."/>
            <person name="Boore J.L."/>
        </authorList>
    </citation>
    <scope>NUCLEOTIDE SEQUENCE [LARGE SCALE GENOMIC DNA]</scope>
    <source>
        <strain evidence="1 2">P6497</strain>
    </source>
</reference>
<dbReference type="GO" id="GO:0031083">
    <property type="term" value="C:BLOC-1 complex"/>
    <property type="evidence" value="ECO:0007669"/>
    <property type="project" value="TreeGrafter"/>
</dbReference>
<accession>G4YNI9</accession>
<name>G4YNI9_PHYSP</name>
<dbReference type="PANTHER" id="PTHR16230">
    <property type="entry name" value="CAPPUCCINO"/>
    <property type="match status" value="1"/>
</dbReference>
<dbReference type="PANTHER" id="PTHR16230:SF3">
    <property type="entry name" value="BIOGENESIS OF LYSOSOMAL ORGANELLES COMPLEX-1, SUBUNIT 4, CAPPUCCINO"/>
    <property type="match status" value="1"/>
</dbReference>
<dbReference type="AlphaFoldDB" id="G4YNI9"/>
<evidence type="ECO:0000313" key="1">
    <source>
        <dbReference type="EMBL" id="EGZ30388.1"/>
    </source>
</evidence>
<dbReference type="EMBL" id="JH159151">
    <property type="protein sequence ID" value="EGZ30388.1"/>
    <property type="molecule type" value="Genomic_DNA"/>
</dbReference>
<dbReference type="KEGG" id="psoj:PHYSODRAFT_470374"/>
<evidence type="ECO:0000313" key="2">
    <source>
        <dbReference type="Proteomes" id="UP000002640"/>
    </source>
</evidence>
<dbReference type="RefSeq" id="XP_009517663.1">
    <property type="nucleotide sequence ID" value="XM_009519368.1"/>
</dbReference>